<dbReference type="InterPro" id="IPR036397">
    <property type="entry name" value="RNaseH_sf"/>
</dbReference>
<dbReference type="PANTHER" id="PTHR37984:SF5">
    <property type="entry name" value="PROTEIN NYNRIN-LIKE"/>
    <property type="match status" value="1"/>
</dbReference>
<proteinExistence type="predicted"/>
<dbReference type="PANTHER" id="PTHR37984">
    <property type="entry name" value="PROTEIN CBG26694"/>
    <property type="match status" value="1"/>
</dbReference>
<dbReference type="Gene3D" id="3.30.420.10">
    <property type="entry name" value="Ribonuclease H-like superfamily/Ribonuclease H"/>
    <property type="match status" value="1"/>
</dbReference>
<dbReference type="Gene3D" id="1.10.340.70">
    <property type="match status" value="1"/>
</dbReference>
<evidence type="ECO:0000259" key="1">
    <source>
        <dbReference type="Pfam" id="PF17921"/>
    </source>
</evidence>
<dbReference type="AlphaFoldDB" id="A0A096PFA3"/>
<dbReference type="Pfam" id="PF17921">
    <property type="entry name" value="Integrase_H2C2"/>
    <property type="match status" value="1"/>
</dbReference>
<protein>
    <submittedName>
        <fullName evidence="2">WGS project CBMG000000000 data, contig CS5907-c000645</fullName>
    </submittedName>
</protein>
<sequence length="168" mass="19769">MVQDRLLYRDRIYVPNYDPLKTTLLKAGHEYPIAGHPGHACTYNLLSRNYYWPGMLSYIERWVKNCHTCRRANPTRDARQRILRPLPVPERAWQHISMDFITHLPPSEGYNAILIIACRLTKIRHIIACKGTYNAKDTAHYYLKEIWKIYGLLQTIVLDRGPQFVAKF</sequence>
<gene>
    <name evidence="2" type="ORF">BN851_0035270</name>
</gene>
<feature type="domain" description="Integrase zinc-binding" evidence="1">
    <location>
        <begin position="20"/>
        <end position="74"/>
    </location>
</feature>
<evidence type="ECO:0000313" key="2">
    <source>
        <dbReference type="EMBL" id="CEG03358.1"/>
    </source>
</evidence>
<reference evidence="2" key="1">
    <citation type="submission" date="2013-05" db="EMBL/GenBank/DDBJ databases">
        <title>Draft genome sequences of six wheat associated Fusarium spp. isolates.</title>
        <authorList>
            <person name="Moolhuijzen P.M."/>
            <person name="Manners J.M."/>
            <person name="Wilcox S."/>
            <person name="Bellgard M.I."/>
            <person name="Gardiner D.M."/>
        </authorList>
    </citation>
    <scope>NUCLEOTIDE SEQUENCE</scope>
    <source>
        <strain evidence="2">CS5907</strain>
        <strain evidence="2">CS5907</strain>
    </source>
</reference>
<comment type="caution">
    <text evidence="2">The sequence shown here is derived from an EMBL/GenBank/DDBJ whole genome shotgun (WGS) entry which is preliminary data.</text>
</comment>
<organism evidence="2">
    <name type="scientific">Fusarium acuminatum CS5907</name>
    <dbReference type="NCBI Taxonomy" id="1318461"/>
    <lineage>
        <taxon>Eukaryota</taxon>
        <taxon>Fungi</taxon>
        <taxon>Dikarya</taxon>
        <taxon>Ascomycota</taxon>
        <taxon>Pezizomycotina</taxon>
        <taxon>Sordariomycetes</taxon>
        <taxon>Hypocreomycetidae</taxon>
        <taxon>Hypocreales</taxon>
        <taxon>Nectriaceae</taxon>
        <taxon>Fusarium</taxon>
        <taxon>Fusarium tricinctum species complex</taxon>
    </lineage>
</organism>
<dbReference type="InterPro" id="IPR041588">
    <property type="entry name" value="Integrase_H2C2"/>
</dbReference>
<dbReference type="InterPro" id="IPR050951">
    <property type="entry name" value="Retrovirus_Pol_polyprotein"/>
</dbReference>
<dbReference type="GO" id="GO:0003676">
    <property type="term" value="F:nucleic acid binding"/>
    <property type="evidence" value="ECO:0007669"/>
    <property type="project" value="InterPro"/>
</dbReference>
<dbReference type="SUPFAM" id="SSF53098">
    <property type="entry name" value="Ribonuclease H-like"/>
    <property type="match status" value="1"/>
</dbReference>
<dbReference type="EMBL" id="CBMG010000643">
    <property type="protein sequence ID" value="CEG03358.1"/>
    <property type="molecule type" value="Genomic_DNA"/>
</dbReference>
<name>A0A096PFA3_9HYPO</name>
<dbReference type="InterPro" id="IPR012337">
    <property type="entry name" value="RNaseH-like_sf"/>
</dbReference>
<accession>A0A096PFA3</accession>